<evidence type="ECO:0000259" key="3">
    <source>
        <dbReference type="PROSITE" id="PS51462"/>
    </source>
</evidence>
<dbReference type="GO" id="GO:0019693">
    <property type="term" value="P:ribose phosphate metabolic process"/>
    <property type="evidence" value="ECO:0007669"/>
    <property type="project" value="TreeGrafter"/>
</dbReference>
<organism evidence="6">
    <name type="scientific">Soboliphyme baturini</name>
    <dbReference type="NCBI Taxonomy" id="241478"/>
    <lineage>
        <taxon>Eukaryota</taxon>
        <taxon>Metazoa</taxon>
        <taxon>Ecdysozoa</taxon>
        <taxon>Nematoda</taxon>
        <taxon>Enoplea</taxon>
        <taxon>Dorylaimia</taxon>
        <taxon>Dioctophymatida</taxon>
        <taxon>Dioctophymatoidea</taxon>
        <taxon>Soboliphymatidae</taxon>
        <taxon>Soboliphyme</taxon>
    </lineage>
</organism>
<evidence type="ECO:0000313" key="4">
    <source>
        <dbReference type="EMBL" id="VDO80070.1"/>
    </source>
</evidence>
<evidence type="ECO:0000256" key="2">
    <source>
        <dbReference type="RuleBase" id="RU003476"/>
    </source>
</evidence>
<dbReference type="OrthoDB" id="10249920at2759"/>
<dbReference type="AlphaFoldDB" id="A0A183I950"/>
<name>A0A183I950_9BILA</name>
<dbReference type="GO" id="GO:0047631">
    <property type="term" value="F:ADP-ribose diphosphatase activity"/>
    <property type="evidence" value="ECO:0007669"/>
    <property type="project" value="TreeGrafter"/>
</dbReference>
<dbReference type="InterPro" id="IPR020084">
    <property type="entry name" value="NUDIX_hydrolase_CS"/>
</dbReference>
<dbReference type="EMBL" id="UZAM01000232">
    <property type="protein sequence ID" value="VDO80070.1"/>
    <property type="molecule type" value="Genomic_DNA"/>
</dbReference>
<evidence type="ECO:0000313" key="5">
    <source>
        <dbReference type="Proteomes" id="UP000270296"/>
    </source>
</evidence>
<dbReference type="SUPFAM" id="SSF55811">
    <property type="entry name" value="Nudix"/>
    <property type="match status" value="1"/>
</dbReference>
<dbReference type="Gene3D" id="3.90.79.10">
    <property type="entry name" value="Nucleoside Triphosphate Pyrophosphohydrolase"/>
    <property type="match status" value="1"/>
</dbReference>
<reference evidence="6" key="1">
    <citation type="submission" date="2016-06" db="UniProtKB">
        <authorList>
            <consortium name="WormBaseParasite"/>
        </authorList>
    </citation>
    <scope>IDENTIFICATION</scope>
</reference>
<dbReference type="InterPro" id="IPR015797">
    <property type="entry name" value="NUDIX_hydrolase-like_dom_sf"/>
</dbReference>
<dbReference type="InterPro" id="IPR020476">
    <property type="entry name" value="Nudix_hydrolase"/>
</dbReference>
<reference evidence="4 5" key="2">
    <citation type="submission" date="2018-11" db="EMBL/GenBank/DDBJ databases">
        <authorList>
            <consortium name="Pathogen Informatics"/>
        </authorList>
    </citation>
    <scope>NUCLEOTIDE SEQUENCE [LARGE SCALE GENOMIC DNA]</scope>
</reference>
<dbReference type="InterPro" id="IPR000086">
    <property type="entry name" value="NUDIX_hydrolase_dom"/>
</dbReference>
<evidence type="ECO:0000256" key="1">
    <source>
        <dbReference type="ARBA" id="ARBA00022801"/>
    </source>
</evidence>
<dbReference type="WBParaSite" id="SBAD_0000015501-mRNA-1">
    <property type="protein sequence ID" value="SBAD_0000015501-mRNA-1"/>
    <property type="gene ID" value="SBAD_0000015501"/>
</dbReference>
<dbReference type="CDD" id="cd18888">
    <property type="entry name" value="NUDIX_ADPRase_Nudt5"/>
    <property type="match status" value="1"/>
</dbReference>
<dbReference type="PROSITE" id="PS51462">
    <property type="entry name" value="NUDIX"/>
    <property type="match status" value="1"/>
</dbReference>
<dbReference type="PRINTS" id="PR00502">
    <property type="entry name" value="NUDIXFAMILY"/>
</dbReference>
<dbReference type="PANTHER" id="PTHR11839">
    <property type="entry name" value="UDP/ADP-SUGAR PYROPHOSPHATASE"/>
    <property type="match status" value="1"/>
</dbReference>
<keyword evidence="1 2" id="KW-0378">Hydrolase</keyword>
<dbReference type="GO" id="GO:0006753">
    <property type="term" value="P:nucleoside phosphate metabolic process"/>
    <property type="evidence" value="ECO:0007669"/>
    <property type="project" value="TreeGrafter"/>
</dbReference>
<evidence type="ECO:0000313" key="6">
    <source>
        <dbReference type="WBParaSite" id="SBAD_0000015501-mRNA-1"/>
    </source>
</evidence>
<dbReference type="Proteomes" id="UP000270296">
    <property type="component" value="Unassembled WGS sequence"/>
</dbReference>
<comment type="similarity">
    <text evidence="2">Belongs to the Nudix hydrolase family.</text>
</comment>
<keyword evidence="5" id="KW-1185">Reference proteome</keyword>
<proteinExistence type="inferred from homology"/>
<protein>
    <submittedName>
        <fullName evidence="6">Nudix hydrolase domain-containing protein</fullName>
    </submittedName>
</protein>
<dbReference type="PANTHER" id="PTHR11839:SF1">
    <property type="entry name" value="ADP-SUGAR PYROPHOSPHATASE"/>
    <property type="match status" value="1"/>
</dbReference>
<feature type="domain" description="Nudix hydrolase" evidence="3">
    <location>
        <begin position="56"/>
        <end position="202"/>
    </location>
</feature>
<gene>
    <name evidence="4" type="ORF">SBAD_LOCUS144</name>
</gene>
<sequence>MDDNNETPPFEILEAEELFHGKWLSAKQVFFRKRGSPTESPHVWQIPYRSTRSAGSVVDGVSVIAILKKRKGEDGNDCSKSIILVKQYRIPIMAYSIEFPSGLVDVGETPLEAAHRELKEETGYTASRLLRSTTGIQNLDPGLTNDSVNVFVFEIDGDSECNRNVVQKLDETESIDVLIIPLSDLMEKLRHFSEVGYQVEASLYTFALGLVLNGML</sequence>
<dbReference type="Pfam" id="PF00293">
    <property type="entry name" value="NUDIX"/>
    <property type="match status" value="1"/>
</dbReference>
<dbReference type="GO" id="GO:0005634">
    <property type="term" value="C:nucleus"/>
    <property type="evidence" value="ECO:0007669"/>
    <property type="project" value="TreeGrafter"/>
</dbReference>
<dbReference type="PROSITE" id="PS00893">
    <property type="entry name" value="NUDIX_BOX"/>
    <property type="match status" value="1"/>
</dbReference>
<accession>A0A183I950</accession>